<accession>A0ABU0T6K2</accession>
<dbReference type="RefSeq" id="WP_307527582.1">
    <property type="nucleotide sequence ID" value="NZ_JAUSZI010000002.1"/>
</dbReference>
<dbReference type="Proteomes" id="UP001230328">
    <property type="component" value="Unassembled WGS sequence"/>
</dbReference>
<proteinExistence type="predicted"/>
<name>A0ABU0T6K2_9ACTN</name>
<organism evidence="2 3">
    <name type="scientific">Streptomyces umbrinus</name>
    <dbReference type="NCBI Taxonomy" id="67370"/>
    <lineage>
        <taxon>Bacteria</taxon>
        <taxon>Bacillati</taxon>
        <taxon>Actinomycetota</taxon>
        <taxon>Actinomycetes</taxon>
        <taxon>Kitasatosporales</taxon>
        <taxon>Streptomycetaceae</taxon>
        <taxon>Streptomyces</taxon>
        <taxon>Streptomyces phaeochromogenes group</taxon>
    </lineage>
</organism>
<keyword evidence="3" id="KW-1185">Reference proteome</keyword>
<evidence type="ECO:0000256" key="1">
    <source>
        <dbReference type="SAM" id="MobiDB-lite"/>
    </source>
</evidence>
<evidence type="ECO:0000313" key="3">
    <source>
        <dbReference type="Proteomes" id="UP001230328"/>
    </source>
</evidence>
<feature type="region of interest" description="Disordered" evidence="1">
    <location>
        <begin position="1"/>
        <end position="40"/>
    </location>
</feature>
<comment type="caution">
    <text evidence="2">The sequence shown here is derived from an EMBL/GenBank/DDBJ whole genome shotgun (WGS) entry which is preliminary data.</text>
</comment>
<protein>
    <submittedName>
        <fullName evidence="2">Uncharacterized protein</fullName>
    </submittedName>
</protein>
<evidence type="ECO:0000313" key="2">
    <source>
        <dbReference type="EMBL" id="MDQ1031439.1"/>
    </source>
</evidence>
<reference evidence="2 3" key="1">
    <citation type="submission" date="2023-07" db="EMBL/GenBank/DDBJ databases">
        <title>Comparative genomics of wheat-associated soil bacteria to identify genetic determinants of phenazine resistance.</title>
        <authorList>
            <person name="Mouncey N."/>
        </authorList>
    </citation>
    <scope>NUCLEOTIDE SEQUENCE [LARGE SCALE GENOMIC DNA]</scope>
    <source>
        <strain evidence="2 3">V2I4</strain>
    </source>
</reference>
<sequence>MTQGAMEPVLASKADQTKHGITPAELVGPRGGPGRHHRAEALPLLTPMAKEIELCTS</sequence>
<dbReference type="EMBL" id="JAUSZI010000002">
    <property type="protein sequence ID" value="MDQ1031439.1"/>
    <property type="molecule type" value="Genomic_DNA"/>
</dbReference>
<gene>
    <name evidence="2" type="ORF">QF035_009021</name>
</gene>